<dbReference type="EMBL" id="HBGV01002108">
    <property type="protein sequence ID" value="CAD9471045.1"/>
    <property type="molecule type" value="Transcribed_RNA"/>
</dbReference>
<accession>A0A7S2E2H2</accession>
<evidence type="ECO:0000313" key="1">
    <source>
        <dbReference type="EMBL" id="CAD9471045.1"/>
    </source>
</evidence>
<dbReference type="AlphaFoldDB" id="A0A7S2E2H2"/>
<organism evidence="1">
    <name type="scientific">Helicotheca tamesis</name>
    <dbReference type="NCBI Taxonomy" id="374047"/>
    <lineage>
        <taxon>Eukaryota</taxon>
        <taxon>Sar</taxon>
        <taxon>Stramenopiles</taxon>
        <taxon>Ochrophyta</taxon>
        <taxon>Bacillariophyta</taxon>
        <taxon>Mediophyceae</taxon>
        <taxon>Lithodesmiophycidae</taxon>
        <taxon>Lithodesmiales</taxon>
        <taxon>Lithodesmiaceae</taxon>
        <taxon>Helicotheca</taxon>
    </lineage>
</organism>
<proteinExistence type="predicted"/>
<protein>
    <submittedName>
        <fullName evidence="1">Uncharacterized protein</fullName>
    </submittedName>
</protein>
<sequence length="211" mass="22902">MSFFRITAITEDLMNDITTNALCGRVRPAPEGMMDDTATNHSDGDNSMHIDRLFRSDAMARLRSANDNLDATQHFRISKKPRIAATVCSSGNGQGVATVVVESMNLATDDDDGWWQGASVVTPNTSSAIFGYRSSSPNSEVTAVSLPVPSASDNMIPTTTAETTHTMTWVCDRCGKSDLDLSTSNPTLQCDHEEMSLLCLERRPCLYVANS</sequence>
<reference evidence="1" key="1">
    <citation type="submission" date="2021-01" db="EMBL/GenBank/DDBJ databases">
        <authorList>
            <person name="Corre E."/>
            <person name="Pelletier E."/>
            <person name="Niang G."/>
            <person name="Scheremetjew M."/>
            <person name="Finn R."/>
            <person name="Kale V."/>
            <person name="Holt S."/>
            <person name="Cochrane G."/>
            <person name="Meng A."/>
            <person name="Brown T."/>
            <person name="Cohen L."/>
        </authorList>
    </citation>
    <scope>NUCLEOTIDE SEQUENCE</scope>
    <source>
        <strain evidence="1">CCMP826</strain>
    </source>
</reference>
<name>A0A7S2E2H2_9STRA</name>
<gene>
    <name evidence="1" type="ORF">HTAM1171_LOCUS1289</name>
</gene>